<dbReference type="EMBL" id="JAUCMV010000003">
    <property type="protein sequence ID" value="KAK0413967.1"/>
    <property type="molecule type" value="Genomic_DNA"/>
</dbReference>
<comment type="caution">
    <text evidence="2">The sequence shown here is derived from an EMBL/GenBank/DDBJ whole genome shotgun (WGS) entry which is preliminary data.</text>
</comment>
<reference evidence="2" key="1">
    <citation type="submission" date="2023-06" db="EMBL/GenBank/DDBJ databases">
        <title>Genomic analysis of the entomopathogenic nematode Steinernema hermaphroditum.</title>
        <authorList>
            <person name="Schwarz E.M."/>
            <person name="Heppert J.K."/>
            <person name="Baniya A."/>
            <person name="Schwartz H.T."/>
            <person name="Tan C.-H."/>
            <person name="Antoshechkin I."/>
            <person name="Sternberg P.W."/>
            <person name="Goodrich-Blair H."/>
            <person name="Dillman A.R."/>
        </authorList>
    </citation>
    <scope>NUCLEOTIDE SEQUENCE</scope>
    <source>
        <strain evidence="2">PS9179</strain>
        <tissue evidence="2">Whole animal</tissue>
    </source>
</reference>
<accession>A0AA39HZZ0</accession>
<feature type="region of interest" description="Disordered" evidence="1">
    <location>
        <begin position="1"/>
        <end position="50"/>
    </location>
</feature>
<proteinExistence type="predicted"/>
<evidence type="ECO:0000256" key="1">
    <source>
        <dbReference type="SAM" id="MobiDB-lite"/>
    </source>
</evidence>
<protein>
    <submittedName>
        <fullName evidence="2">Uncharacterized protein</fullName>
    </submittedName>
</protein>
<sequence length="134" mass="14784">MSSGTGNLHQTTLKSKATSMESITTSIQAANGRTHHRRSGATWTSRASPKLSRSRYGRSYLSLRPATKAFQIVTDRPTVRLGVWKSSSPAIRSCFGGAFDETSNERLHMIHENLKLRGTDAKMRPNGMLPGLMH</sequence>
<dbReference type="AlphaFoldDB" id="A0AA39HZZ0"/>
<organism evidence="2 3">
    <name type="scientific">Steinernema hermaphroditum</name>
    <dbReference type="NCBI Taxonomy" id="289476"/>
    <lineage>
        <taxon>Eukaryota</taxon>
        <taxon>Metazoa</taxon>
        <taxon>Ecdysozoa</taxon>
        <taxon>Nematoda</taxon>
        <taxon>Chromadorea</taxon>
        <taxon>Rhabditida</taxon>
        <taxon>Tylenchina</taxon>
        <taxon>Panagrolaimomorpha</taxon>
        <taxon>Strongyloidoidea</taxon>
        <taxon>Steinernematidae</taxon>
        <taxon>Steinernema</taxon>
    </lineage>
</organism>
<gene>
    <name evidence="2" type="ORF">QR680_007084</name>
</gene>
<dbReference type="Proteomes" id="UP001175271">
    <property type="component" value="Unassembled WGS sequence"/>
</dbReference>
<keyword evidence="3" id="KW-1185">Reference proteome</keyword>
<evidence type="ECO:0000313" key="3">
    <source>
        <dbReference type="Proteomes" id="UP001175271"/>
    </source>
</evidence>
<name>A0AA39HZZ0_9BILA</name>
<feature type="compositionally biased region" description="Polar residues" evidence="1">
    <location>
        <begin position="1"/>
        <end position="31"/>
    </location>
</feature>
<evidence type="ECO:0000313" key="2">
    <source>
        <dbReference type="EMBL" id="KAK0413967.1"/>
    </source>
</evidence>